<dbReference type="AlphaFoldDB" id="A0A6A6V8G3"/>
<evidence type="ECO:0000313" key="3">
    <source>
        <dbReference type="Proteomes" id="UP000799440"/>
    </source>
</evidence>
<dbReference type="Proteomes" id="UP000799440">
    <property type="component" value="Unassembled WGS sequence"/>
</dbReference>
<dbReference type="PANTHER" id="PTHR40788">
    <property type="entry name" value="CLR5 DOMAIN-CONTAINING PROTEIN-RELATED"/>
    <property type="match status" value="1"/>
</dbReference>
<protein>
    <submittedName>
        <fullName evidence="2">Uncharacterized protein</fullName>
    </submittedName>
</protein>
<feature type="region of interest" description="Disordered" evidence="1">
    <location>
        <begin position="193"/>
        <end position="215"/>
    </location>
</feature>
<accession>A0A6A6V8G3</accession>
<name>A0A6A6V8G3_9PLEO</name>
<organism evidence="2 3">
    <name type="scientific">Sporormia fimetaria CBS 119925</name>
    <dbReference type="NCBI Taxonomy" id="1340428"/>
    <lineage>
        <taxon>Eukaryota</taxon>
        <taxon>Fungi</taxon>
        <taxon>Dikarya</taxon>
        <taxon>Ascomycota</taxon>
        <taxon>Pezizomycotina</taxon>
        <taxon>Dothideomycetes</taxon>
        <taxon>Pleosporomycetidae</taxon>
        <taxon>Pleosporales</taxon>
        <taxon>Sporormiaceae</taxon>
        <taxon>Sporormia</taxon>
    </lineage>
</organism>
<evidence type="ECO:0000313" key="2">
    <source>
        <dbReference type="EMBL" id="KAF2746024.1"/>
    </source>
</evidence>
<dbReference type="OrthoDB" id="2922289at2759"/>
<evidence type="ECO:0000256" key="1">
    <source>
        <dbReference type="SAM" id="MobiDB-lite"/>
    </source>
</evidence>
<keyword evidence="3" id="KW-1185">Reference proteome</keyword>
<dbReference type="EMBL" id="MU006579">
    <property type="protein sequence ID" value="KAF2746024.1"/>
    <property type="molecule type" value="Genomic_DNA"/>
</dbReference>
<dbReference type="PANTHER" id="PTHR40788:SF1">
    <property type="entry name" value="IPA PROTEIN"/>
    <property type="match status" value="1"/>
</dbReference>
<sequence length="324" mass="36814">MDRKEAIYFTTIETAKNPANESCSTSMTTEMVPSQQPLVTPSKRHVENGYSGWTSLTDVLLGRSRNIRLLIDIPGNEYSCWVIIPRTPAINGQLAALNLDPGKTRKAFDAYFLERNTTEPVKLLGSDYGQGEKPLWTSTLKDHFETPTSDLALDDLEASRASRGFQPFDPLQHDPSKSITGYFDRRSIFTKKPKIKTRKAGNNQSNDPPQQPPEVISTAAPRIRVKSETFKVLQFLFQVHSKGQFPGELEWKRFLQAMYDLGFSSKQGSGSAIIFTPQNIDVKLPMKIDGPHPETKFRFYKAREYGRTMYKLYNWTLESFELAE</sequence>
<reference evidence="2" key="1">
    <citation type="journal article" date="2020" name="Stud. Mycol.">
        <title>101 Dothideomycetes genomes: a test case for predicting lifestyles and emergence of pathogens.</title>
        <authorList>
            <person name="Haridas S."/>
            <person name="Albert R."/>
            <person name="Binder M."/>
            <person name="Bloem J."/>
            <person name="Labutti K."/>
            <person name="Salamov A."/>
            <person name="Andreopoulos B."/>
            <person name="Baker S."/>
            <person name="Barry K."/>
            <person name="Bills G."/>
            <person name="Bluhm B."/>
            <person name="Cannon C."/>
            <person name="Castanera R."/>
            <person name="Culley D."/>
            <person name="Daum C."/>
            <person name="Ezra D."/>
            <person name="Gonzalez J."/>
            <person name="Henrissat B."/>
            <person name="Kuo A."/>
            <person name="Liang C."/>
            <person name="Lipzen A."/>
            <person name="Lutzoni F."/>
            <person name="Magnuson J."/>
            <person name="Mondo S."/>
            <person name="Nolan M."/>
            <person name="Ohm R."/>
            <person name="Pangilinan J."/>
            <person name="Park H.-J."/>
            <person name="Ramirez L."/>
            <person name="Alfaro M."/>
            <person name="Sun H."/>
            <person name="Tritt A."/>
            <person name="Yoshinaga Y."/>
            <person name="Zwiers L.-H."/>
            <person name="Turgeon B."/>
            <person name="Goodwin S."/>
            <person name="Spatafora J."/>
            <person name="Crous P."/>
            <person name="Grigoriev I."/>
        </authorList>
    </citation>
    <scope>NUCLEOTIDE SEQUENCE</scope>
    <source>
        <strain evidence="2">CBS 119925</strain>
    </source>
</reference>
<proteinExistence type="predicted"/>
<gene>
    <name evidence="2" type="ORF">M011DRAFT_487548</name>
</gene>